<reference evidence="2 3" key="1">
    <citation type="submission" date="2016-12" db="EMBL/GenBank/DDBJ databases">
        <authorList>
            <person name="Song W.-J."/>
            <person name="Kurnit D.M."/>
        </authorList>
    </citation>
    <scope>NUCLEOTIDE SEQUENCE [LARGE SCALE GENOMIC DNA]</scope>
    <source>
        <strain evidence="2 3">DSM 19599</strain>
    </source>
</reference>
<dbReference type="AlphaFoldDB" id="A0A1M7Z9B0"/>
<accession>A0A1M7Z9B0</accession>
<keyword evidence="3" id="KW-1185">Reference proteome</keyword>
<dbReference type="InterPro" id="IPR032635">
    <property type="entry name" value="Anti_2"/>
</dbReference>
<gene>
    <name evidence="2" type="ORF">SAMN02745172_00797</name>
</gene>
<evidence type="ECO:0000259" key="1">
    <source>
        <dbReference type="Pfam" id="PF16998"/>
    </source>
</evidence>
<dbReference type="STRING" id="1123029.SAMN02745172_00797"/>
<feature type="domain" description="Surface antigen" evidence="1">
    <location>
        <begin position="111"/>
        <end position="175"/>
    </location>
</feature>
<proteinExistence type="predicted"/>
<organism evidence="2 3">
    <name type="scientific">Pseudoxanthobacter soli DSM 19599</name>
    <dbReference type="NCBI Taxonomy" id="1123029"/>
    <lineage>
        <taxon>Bacteria</taxon>
        <taxon>Pseudomonadati</taxon>
        <taxon>Pseudomonadota</taxon>
        <taxon>Alphaproteobacteria</taxon>
        <taxon>Hyphomicrobiales</taxon>
        <taxon>Segnochrobactraceae</taxon>
        <taxon>Pseudoxanthobacter</taxon>
    </lineage>
</organism>
<dbReference type="EMBL" id="FRXO01000001">
    <property type="protein sequence ID" value="SHO61517.1"/>
    <property type="molecule type" value="Genomic_DNA"/>
</dbReference>
<sequence>MLAFARTYSRSSRQGQHAMLELMPACAFDRGHIATGLRHASRVSRFCVPVVVSICLAGCTASLGLPLGPDGDLDTASTMGSPVGAATARDSGLTPGDLASIGSALGLGVEGPLMWSNPQSGAQGRVTNVASISDPDGTPCRSFDTTINAVDGLRAMHGIACRRADGAWTVDGLAPVGKAVQSPGSAATGDETSTL</sequence>
<dbReference type="Pfam" id="PF16998">
    <property type="entry name" value="17kDa_Anti_2"/>
    <property type="match status" value="1"/>
</dbReference>
<dbReference type="OrthoDB" id="7677942at2"/>
<name>A0A1M7Z9B0_9HYPH</name>
<evidence type="ECO:0000313" key="2">
    <source>
        <dbReference type="EMBL" id="SHO61517.1"/>
    </source>
</evidence>
<dbReference type="Proteomes" id="UP000186406">
    <property type="component" value="Unassembled WGS sequence"/>
</dbReference>
<evidence type="ECO:0000313" key="3">
    <source>
        <dbReference type="Proteomes" id="UP000186406"/>
    </source>
</evidence>
<protein>
    <submittedName>
        <fullName evidence="2">Outer membrane surface antigen</fullName>
    </submittedName>
</protein>